<protein>
    <recommendedName>
        <fullName evidence="3">KTSC domain-containing protein</fullName>
    </recommendedName>
</protein>
<evidence type="ECO:0000313" key="1">
    <source>
        <dbReference type="EMBL" id="GAA1975137.1"/>
    </source>
</evidence>
<dbReference type="EMBL" id="BAAAPB010000005">
    <property type="protein sequence ID" value="GAA1975137.1"/>
    <property type="molecule type" value="Genomic_DNA"/>
</dbReference>
<evidence type="ECO:0008006" key="3">
    <source>
        <dbReference type="Google" id="ProtNLM"/>
    </source>
</evidence>
<dbReference type="Proteomes" id="UP001500571">
    <property type="component" value="Unassembled WGS sequence"/>
</dbReference>
<keyword evidence="2" id="KW-1185">Reference proteome</keyword>
<proteinExistence type="predicted"/>
<name>A0ABN2RUU8_9ACTN</name>
<sequence length="81" mass="8678">MVRETAPYQERCELARRMSGGLVVTLWWDEQSTDVAVTVTQGDRGAFQVVVDGSKALHAFYHPFAAAAAAAAGRRVRGAAA</sequence>
<gene>
    <name evidence="1" type="ORF">GCM10009798_40470</name>
</gene>
<accession>A0ABN2RUU8</accession>
<evidence type="ECO:0000313" key="2">
    <source>
        <dbReference type="Proteomes" id="UP001500571"/>
    </source>
</evidence>
<organism evidence="1 2">
    <name type="scientific">Nocardioides panacihumi</name>
    <dbReference type="NCBI Taxonomy" id="400774"/>
    <lineage>
        <taxon>Bacteria</taxon>
        <taxon>Bacillati</taxon>
        <taxon>Actinomycetota</taxon>
        <taxon>Actinomycetes</taxon>
        <taxon>Propionibacteriales</taxon>
        <taxon>Nocardioidaceae</taxon>
        <taxon>Nocardioides</taxon>
    </lineage>
</organism>
<comment type="caution">
    <text evidence="1">The sequence shown here is derived from an EMBL/GenBank/DDBJ whole genome shotgun (WGS) entry which is preliminary data.</text>
</comment>
<reference evidence="1 2" key="1">
    <citation type="journal article" date="2019" name="Int. J. Syst. Evol. Microbiol.">
        <title>The Global Catalogue of Microorganisms (GCM) 10K type strain sequencing project: providing services to taxonomists for standard genome sequencing and annotation.</title>
        <authorList>
            <consortium name="The Broad Institute Genomics Platform"/>
            <consortium name="The Broad Institute Genome Sequencing Center for Infectious Disease"/>
            <person name="Wu L."/>
            <person name="Ma J."/>
        </authorList>
    </citation>
    <scope>NUCLEOTIDE SEQUENCE [LARGE SCALE GENOMIC DNA]</scope>
    <source>
        <strain evidence="1 2">JCM 15309</strain>
    </source>
</reference>